<evidence type="ECO:0000256" key="1">
    <source>
        <dbReference type="SAM" id="Phobius"/>
    </source>
</evidence>
<proteinExistence type="predicted"/>
<protein>
    <recommendedName>
        <fullName evidence="3">Cytochrome c oxidase, subunit I</fullName>
    </recommendedName>
</protein>
<accession>A0A3B1AR88</accession>
<keyword evidence="1" id="KW-1133">Transmembrane helix</keyword>
<feature type="transmembrane region" description="Helical" evidence="1">
    <location>
        <begin position="136"/>
        <end position="157"/>
    </location>
</feature>
<feature type="transmembrane region" description="Helical" evidence="1">
    <location>
        <begin position="218"/>
        <end position="243"/>
    </location>
</feature>
<evidence type="ECO:0008006" key="3">
    <source>
        <dbReference type="Google" id="ProtNLM"/>
    </source>
</evidence>
<organism evidence="2">
    <name type="scientific">hydrothermal vent metagenome</name>
    <dbReference type="NCBI Taxonomy" id="652676"/>
    <lineage>
        <taxon>unclassified sequences</taxon>
        <taxon>metagenomes</taxon>
        <taxon>ecological metagenomes</taxon>
    </lineage>
</organism>
<feature type="transmembrane region" description="Helical" evidence="1">
    <location>
        <begin position="6"/>
        <end position="27"/>
    </location>
</feature>
<feature type="transmembrane region" description="Helical" evidence="1">
    <location>
        <begin position="177"/>
        <end position="198"/>
    </location>
</feature>
<dbReference type="InterPro" id="IPR018692">
    <property type="entry name" value="DUF2189"/>
</dbReference>
<gene>
    <name evidence="2" type="ORF">MNBD_GAMMA23-1786</name>
</gene>
<keyword evidence="1" id="KW-0472">Membrane</keyword>
<evidence type="ECO:0000313" key="2">
    <source>
        <dbReference type="EMBL" id="VAW96494.1"/>
    </source>
</evidence>
<sequence>MPPFLIILPFTLAFYSVTIIMKVYKVFAQTNSPLKHQVLLSVKIIKNTLANPKVKQGGEFVMATPIQQQPNINPNQLPFVAPYHQLETMAAFRWIKLGWQDFKRAPRQSITYGFIIMLLSYISSFCALEFGNFYSVLSLVLSFLLLGPIIAIGLYSISSQLQEDKKPILGYCLREGLSHFGNIGVFILMLMVVFLIWARAASMLHVFYPIESGASFESFITFLSIGTSVGAVFSFIIFTASAFSLPMIMDKKVDTVTAVVTSVSAVLHNKKAMLVWSICIFLSVLLSFATAFIGLLVFLPVIGHATWHAYKETIDASQWPGHS</sequence>
<feature type="transmembrane region" description="Helical" evidence="1">
    <location>
        <begin position="274"/>
        <end position="302"/>
    </location>
</feature>
<dbReference type="EMBL" id="UOFT01000052">
    <property type="protein sequence ID" value="VAW96494.1"/>
    <property type="molecule type" value="Genomic_DNA"/>
</dbReference>
<keyword evidence="1" id="KW-0812">Transmembrane</keyword>
<dbReference type="AlphaFoldDB" id="A0A3B1AR88"/>
<reference evidence="2" key="1">
    <citation type="submission" date="2018-06" db="EMBL/GenBank/DDBJ databases">
        <authorList>
            <person name="Zhirakovskaya E."/>
        </authorList>
    </citation>
    <scope>NUCLEOTIDE SEQUENCE</scope>
</reference>
<dbReference type="Pfam" id="PF09955">
    <property type="entry name" value="DUF2189"/>
    <property type="match status" value="1"/>
</dbReference>
<name>A0A3B1AR88_9ZZZZ</name>
<feature type="transmembrane region" description="Helical" evidence="1">
    <location>
        <begin position="110"/>
        <end position="130"/>
    </location>
</feature>